<gene>
    <name evidence="2" type="ORF">POPTR_007G061000</name>
</gene>
<evidence type="ECO:0000313" key="3">
    <source>
        <dbReference type="Proteomes" id="UP000006729"/>
    </source>
</evidence>
<organism evidence="2 3">
    <name type="scientific">Populus trichocarpa</name>
    <name type="common">Western balsam poplar</name>
    <name type="synonym">Populus balsamifera subsp. trichocarpa</name>
    <dbReference type="NCBI Taxonomy" id="3694"/>
    <lineage>
        <taxon>Eukaryota</taxon>
        <taxon>Viridiplantae</taxon>
        <taxon>Streptophyta</taxon>
        <taxon>Embryophyta</taxon>
        <taxon>Tracheophyta</taxon>
        <taxon>Spermatophyta</taxon>
        <taxon>Magnoliopsida</taxon>
        <taxon>eudicotyledons</taxon>
        <taxon>Gunneridae</taxon>
        <taxon>Pentapetalae</taxon>
        <taxon>rosids</taxon>
        <taxon>fabids</taxon>
        <taxon>Malpighiales</taxon>
        <taxon>Salicaceae</taxon>
        <taxon>Saliceae</taxon>
        <taxon>Populus</taxon>
    </lineage>
</organism>
<keyword evidence="3" id="KW-1185">Reference proteome</keyword>
<sequence>MGGSCPVGEFGWRKVSSGWFLWAPLYGGVAGGSDLGIGKPAGDDEEGGTTERGE</sequence>
<evidence type="ECO:0000313" key="2">
    <source>
        <dbReference type="EMBL" id="PNT27383.1"/>
    </source>
</evidence>
<protein>
    <submittedName>
        <fullName evidence="2">Uncharacterized protein</fullName>
    </submittedName>
</protein>
<proteinExistence type="predicted"/>
<dbReference type="AlphaFoldDB" id="B9N916"/>
<reference evidence="2 3" key="1">
    <citation type="journal article" date="2006" name="Science">
        <title>The genome of black cottonwood, Populus trichocarpa (Torr. &amp; Gray).</title>
        <authorList>
            <person name="Tuskan G.A."/>
            <person name="Difazio S."/>
            <person name="Jansson S."/>
            <person name="Bohlmann J."/>
            <person name="Grigoriev I."/>
            <person name="Hellsten U."/>
            <person name="Putnam N."/>
            <person name="Ralph S."/>
            <person name="Rombauts S."/>
            <person name="Salamov A."/>
            <person name="Schein J."/>
            <person name="Sterck L."/>
            <person name="Aerts A."/>
            <person name="Bhalerao R.R."/>
            <person name="Bhalerao R.P."/>
            <person name="Blaudez D."/>
            <person name="Boerjan W."/>
            <person name="Brun A."/>
            <person name="Brunner A."/>
            <person name="Busov V."/>
            <person name="Campbell M."/>
            <person name="Carlson J."/>
            <person name="Chalot M."/>
            <person name="Chapman J."/>
            <person name="Chen G.L."/>
            <person name="Cooper D."/>
            <person name="Coutinho P.M."/>
            <person name="Couturier J."/>
            <person name="Covert S."/>
            <person name="Cronk Q."/>
            <person name="Cunningham R."/>
            <person name="Davis J."/>
            <person name="Degroeve S."/>
            <person name="Dejardin A."/>
            <person name="Depamphilis C."/>
            <person name="Detter J."/>
            <person name="Dirks B."/>
            <person name="Dubchak I."/>
            <person name="Duplessis S."/>
            <person name="Ehlting J."/>
            <person name="Ellis B."/>
            <person name="Gendler K."/>
            <person name="Goodstein D."/>
            <person name="Gribskov M."/>
            <person name="Grimwood J."/>
            <person name="Groover A."/>
            <person name="Gunter L."/>
            <person name="Hamberger B."/>
            <person name="Heinze B."/>
            <person name="Helariutta Y."/>
            <person name="Henrissat B."/>
            <person name="Holligan D."/>
            <person name="Holt R."/>
            <person name="Huang W."/>
            <person name="Islam-Faridi N."/>
            <person name="Jones S."/>
            <person name="Jones-Rhoades M."/>
            <person name="Jorgensen R."/>
            <person name="Joshi C."/>
            <person name="Kangasjarvi J."/>
            <person name="Karlsson J."/>
            <person name="Kelleher C."/>
            <person name="Kirkpatrick R."/>
            <person name="Kirst M."/>
            <person name="Kohler A."/>
            <person name="Kalluri U."/>
            <person name="Larimer F."/>
            <person name="Leebens-Mack J."/>
            <person name="Leple J.C."/>
            <person name="Locascio P."/>
            <person name="Lou Y."/>
            <person name="Lucas S."/>
            <person name="Martin F."/>
            <person name="Montanini B."/>
            <person name="Napoli C."/>
            <person name="Nelson D.R."/>
            <person name="Nelson C."/>
            <person name="Nieminen K."/>
            <person name="Nilsson O."/>
            <person name="Pereda V."/>
            <person name="Peter G."/>
            <person name="Philippe R."/>
            <person name="Pilate G."/>
            <person name="Poliakov A."/>
            <person name="Razumovskaya J."/>
            <person name="Richardson P."/>
            <person name="Rinaldi C."/>
            <person name="Ritland K."/>
            <person name="Rouze P."/>
            <person name="Ryaboy D."/>
            <person name="Schmutz J."/>
            <person name="Schrader J."/>
            <person name="Segerman B."/>
            <person name="Shin H."/>
            <person name="Siddiqui A."/>
            <person name="Sterky F."/>
            <person name="Terry A."/>
            <person name="Tsai C.J."/>
            <person name="Uberbacher E."/>
            <person name="Unneberg P."/>
            <person name="Vahala J."/>
            <person name="Wall K."/>
            <person name="Wessler S."/>
            <person name="Yang G."/>
            <person name="Yin T."/>
            <person name="Douglas C."/>
            <person name="Marra M."/>
            <person name="Sandberg G."/>
            <person name="Van de Peer Y."/>
            <person name="Rokhsar D."/>
        </authorList>
    </citation>
    <scope>NUCLEOTIDE SEQUENCE [LARGE SCALE GENOMIC DNA]</scope>
    <source>
        <strain evidence="3">cv. Nisqually</strain>
    </source>
</reference>
<dbReference type="EMBL" id="CM009296">
    <property type="protein sequence ID" value="PNT27383.1"/>
    <property type="molecule type" value="Genomic_DNA"/>
</dbReference>
<evidence type="ECO:0000256" key="1">
    <source>
        <dbReference type="SAM" id="MobiDB-lite"/>
    </source>
</evidence>
<dbReference type="InParanoid" id="B9N916"/>
<dbReference type="Proteomes" id="UP000006729">
    <property type="component" value="Chromosome 7"/>
</dbReference>
<accession>B9N916</accession>
<dbReference type="HOGENOM" id="CLU_3053934_0_0_1"/>
<name>B9N916_POPTR</name>
<feature type="region of interest" description="Disordered" evidence="1">
    <location>
        <begin position="32"/>
        <end position="54"/>
    </location>
</feature>